<organism evidence="1 2">
    <name type="scientific">Cedecea neteri</name>
    <dbReference type="NCBI Taxonomy" id="158822"/>
    <lineage>
        <taxon>Bacteria</taxon>
        <taxon>Pseudomonadati</taxon>
        <taxon>Pseudomonadota</taxon>
        <taxon>Gammaproteobacteria</taxon>
        <taxon>Enterobacterales</taxon>
        <taxon>Enterobacteriaceae</taxon>
        <taxon>Cedecea</taxon>
    </lineage>
</organism>
<gene>
    <name evidence="1" type="ORF">CO704_23585</name>
</gene>
<name>A0A291E5K1_9ENTR</name>
<evidence type="ECO:0000313" key="1">
    <source>
        <dbReference type="EMBL" id="ATF95327.1"/>
    </source>
</evidence>
<proteinExistence type="predicted"/>
<accession>A0A291E5K1</accession>
<evidence type="ECO:0000313" key="2">
    <source>
        <dbReference type="Proteomes" id="UP000217979"/>
    </source>
</evidence>
<dbReference type="AlphaFoldDB" id="A0A291E5K1"/>
<protein>
    <submittedName>
        <fullName evidence="1">Uncharacterized protein</fullName>
    </submittedName>
</protein>
<dbReference type="EMBL" id="CP023525">
    <property type="protein sequence ID" value="ATF95327.1"/>
    <property type="molecule type" value="Genomic_DNA"/>
</dbReference>
<sequence>MYFFCAASLPIARGLHNLVVPLSFRCLYSFISPPCYLRGGALTSLCSLKNGSISAAGRGGAASLNKIAVQQA</sequence>
<dbReference type="Proteomes" id="UP000217979">
    <property type="component" value="Chromosome"/>
</dbReference>
<reference evidence="1 2" key="1">
    <citation type="submission" date="2017-09" db="EMBL/GenBank/DDBJ databases">
        <title>FDA dAtabase for Regulatory Grade micrObial Sequences (FDA-ARGOS): Supporting development and validation of Infectious Disease Dx tests.</title>
        <authorList>
            <person name="Minogue T."/>
            <person name="Wolcott M."/>
            <person name="Wasieloski L."/>
            <person name="Aguilar W."/>
            <person name="Moore D."/>
            <person name="Tallon L."/>
            <person name="Sadzewicz L."/>
            <person name="Ott S."/>
            <person name="Zhao X."/>
            <person name="Nagaraj S."/>
            <person name="Vavikolanu K."/>
            <person name="Aluvathingal J."/>
            <person name="Nadendla S."/>
            <person name="Sichtig H."/>
        </authorList>
    </citation>
    <scope>NUCLEOTIDE SEQUENCE [LARGE SCALE GENOMIC DNA]</scope>
    <source>
        <strain evidence="1 2">FDAARGOS_392</strain>
    </source>
</reference>